<dbReference type="Gene3D" id="3.40.50.1000">
    <property type="entry name" value="HAD superfamily/HAD-like"/>
    <property type="match status" value="1"/>
</dbReference>
<dbReference type="SUPFAM" id="SSF56784">
    <property type="entry name" value="HAD-like"/>
    <property type="match status" value="1"/>
</dbReference>
<dbReference type="CDD" id="cd07503">
    <property type="entry name" value="HAD_HisB-N"/>
    <property type="match status" value="1"/>
</dbReference>
<dbReference type="NCBIfam" id="TIGR00213">
    <property type="entry name" value="GmhB_yaeD"/>
    <property type="match status" value="1"/>
</dbReference>
<dbReference type="GO" id="GO:0016787">
    <property type="term" value="F:hydrolase activity"/>
    <property type="evidence" value="ECO:0007669"/>
    <property type="project" value="UniProtKB-KW"/>
</dbReference>
<dbReference type="RefSeq" id="WP_290315143.1">
    <property type="nucleotide sequence ID" value="NZ_JAUFPN010000032.1"/>
</dbReference>
<comment type="caution">
    <text evidence="8">The sequence shown here is derived from an EMBL/GenBank/DDBJ whole genome shotgun (WGS) entry which is preliminary data.</text>
</comment>
<proteinExistence type="inferred from homology"/>
<name>A0ABT8A0Z0_9PROT</name>
<dbReference type="EC" id="3.1.3.-" evidence="7"/>
<dbReference type="InterPro" id="IPR023214">
    <property type="entry name" value="HAD_sf"/>
</dbReference>
<dbReference type="Pfam" id="PF13242">
    <property type="entry name" value="Hydrolase_like"/>
    <property type="match status" value="1"/>
</dbReference>
<organism evidence="8 9">
    <name type="scientific">Paeniroseomonas aquatica</name>
    <dbReference type="NCBI Taxonomy" id="373043"/>
    <lineage>
        <taxon>Bacteria</taxon>
        <taxon>Pseudomonadati</taxon>
        <taxon>Pseudomonadota</taxon>
        <taxon>Alphaproteobacteria</taxon>
        <taxon>Acetobacterales</taxon>
        <taxon>Acetobacteraceae</taxon>
        <taxon>Paeniroseomonas</taxon>
    </lineage>
</organism>
<dbReference type="NCBIfam" id="TIGR01656">
    <property type="entry name" value="Histidinol-ppas"/>
    <property type="match status" value="1"/>
</dbReference>
<comment type="subcellular location">
    <subcellularLocation>
        <location evidence="1 7">Cytoplasm</location>
    </subcellularLocation>
</comment>
<dbReference type="Proteomes" id="UP001529369">
    <property type="component" value="Unassembled WGS sequence"/>
</dbReference>
<gene>
    <name evidence="8" type="ORF">QWZ14_03315</name>
</gene>
<sequence>MRPALFLDRDGVINLDHGYVYRIDQVEFLPGIFALARAAVARGMALVVVTNQSGIGRGLYTEADFHRLMGWMGLEFARQGAPLLAVEFCPDHPEHGRGAYRRDSPRRKPGPGMLLDAAAAHGLDLAASVLVGDRASDALAGARAGVGTRVLVTTEAAEAALAPAGTLVLPSVLAAAAWLEGRPLP</sequence>
<dbReference type="InterPro" id="IPR036412">
    <property type="entry name" value="HAD-like_sf"/>
</dbReference>
<dbReference type="InterPro" id="IPR006549">
    <property type="entry name" value="HAD-SF_hydro_IIIA"/>
</dbReference>
<evidence type="ECO:0000256" key="5">
    <source>
        <dbReference type="ARBA" id="ARBA00023277"/>
    </source>
</evidence>
<evidence type="ECO:0000256" key="1">
    <source>
        <dbReference type="ARBA" id="ARBA00004496"/>
    </source>
</evidence>
<keyword evidence="9" id="KW-1185">Reference proteome</keyword>
<comment type="similarity">
    <text evidence="7">Belongs to the gmhB family.</text>
</comment>
<keyword evidence="5 7" id="KW-0119">Carbohydrate metabolism</keyword>
<evidence type="ECO:0000256" key="6">
    <source>
        <dbReference type="ARBA" id="ARBA00031828"/>
    </source>
</evidence>
<keyword evidence="3" id="KW-0479">Metal-binding</keyword>
<dbReference type="EMBL" id="JAUFPN010000032">
    <property type="protein sequence ID" value="MDN3563402.1"/>
    <property type="molecule type" value="Genomic_DNA"/>
</dbReference>
<dbReference type="PANTHER" id="PTHR42891:SF1">
    <property type="entry name" value="D-GLYCERO-BETA-D-MANNO-HEPTOSE-1,7-BISPHOSPHATE 7-PHOSPHATASE"/>
    <property type="match status" value="1"/>
</dbReference>
<dbReference type="NCBIfam" id="TIGR01662">
    <property type="entry name" value="HAD-SF-IIIA"/>
    <property type="match status" value="1"/>
</dbReference>
<keyword evidence="4 7" id="KW-0378">Hydrolase</keyword>
<dbReference type="PANTHER" id="PTHR42891">
    <property type="entry name" value="D-GLYCERO-BETA-D-MANNO-HEPTOSE-1,7-BISPHOSPHATE 7-PHOSPHATASE"/>
    <property type="match status" value="1"/>
</dbReference>
<evidence type="ECO:0000256" key="2">
    <source>
        <dbReference type="ARBA" id="ARBA00022490"/>
    </source>
</evidence>
<accession>A0ABT8A0Z0</accession>
<evidence type="ECO:0000256" key="3">
    <source>
        <dbReference type="ARBA" id="ARBA00022723"/>
    </source>
</evidence>
<dbReference type="InterPro" id="IPR006543">
    <property type="entry name" value="Histidinol-phos"/>
</dbReference>
<evidence type="ECO:0000256" key="4">
    <source>
        <dbReference type="ARBA" id="ARBA00022801"/>
    </source>
</evidence>
<evidence type="ECO:0000256" key="7">
    <source>
        <dbReference type="PIRNR" id="PIRNR004682"/>
    </source>
</evidence>
<reference evidence="9" key="1">
    <citation type="journal article" date="2019" name="Int. J. Syst. Evol. Microbiol.">
        <title>The Global Catalogue of Microorganisms (GCM) 10K type strain sequencing project: providing services to taxonomists for standard genome sequencing and annotation.</title>
        <authorList>
            <consortium name="The Broad Institute Genomics Platform"/>
            <consortium name="The Broad Institute Genome Sequencing Center for Infectious Disease"/>
            <person name="Wu L."/>
            <person name="Ma J."/>
        </authorList>
    </citation>
    <scope>NUCLEOTIDE SEQUENCE [LARGE SCALE GENOMIC DNA]</scope>
    <source>
        <strain evidence="9">CECT 7131</strain>
    </source>
</reference>
<keyword evidence="2 7" id="KW-0963">Cytoplasm</keyword>
<dbReference type="InterPro" id="IPR004446">
    <property type="entry name" value="Heptose_bisP_phosphatase"/>
</dbReference>
<protein>
    <recommendedName>
        <fullName evidence="6 7">D,D-heptose 1,7-bisphosphate phosphatase</fullName>
        <ecNumber evidence="7">3.1.3.-</ecNumber>
    </recommendedName>
</protein>
<dbReference type="PIRSF" id="PIRSF004682">
    <property type="entry name" value="GmhB"/>
    <property type="match status" value="1"/>
</dbReference>
<evidence type="ECO:0000313" key="8">
    <source>
        <dbReference type="EMBL" id="MDN3563402.1"/>
    </source>
</evidence>
<evidence type="ECO:0000313" key="9">
    <source>
        <dbReference type="Proteomes" id="UP001529369"/>
    </source>
</evidence>